<dbReference type="EMBL" id="CP086136">
    <property type="protein sequence ID" value="UEM11735.1"/>
    <property type="molecule type" value="Genomic_DNA"/>
</dbReference>
<evidence type="ECO:0000313" key="5">
    <source>
        <dbReference type="EMBL" id="UEM11735.1"/>
    </source>
</evidence>
<dbReference type="InterPro" id="IPR035089">
    <property type="entry name" value="Phage_sheath_subtilisin"/>
</dbReference>
<evidence type="ECO:0000259" key="2">
    <source>
        <dbReference type="Pfam" id="PF04984"/>
    </source>
</evidence>
<dbReference type="Pfam" id="PF04984">
    <property type="entry name" value="Phage_sheath_1"/>
    <property type="match status" value="1"/>
</dbReference>
<gene>
    <name evidence="5" type="ORF">J4G43_046005</name>
    <name evidence="4" type="ORF">J4G43_47725</name>
</gene>
<dbReference type="PIRSF" id="PIRSF007349">
    <property type="entry name" value="Tsp_L"/>
    <property type="match status" value="1"/>
</dbReference>
<proteinExistence type="inferred from homology"/>
<dbReference type="Pfam" id="PF17482">
    <property type="entry name" value="Phage_sheath_1C"/>
    <property type="match status" value="1"/>
</dbReference>
<evidence type="ECO:0000313" key="4">
    <source>
        <dbReference type="EMBL" id="MBO1868217.1"/>
    </source>
</evidence>
<dbReference type="AlphaFoldDB" id="A0A939MLJ5"/>
<dbReference type="InterPro" id="IPR007067">
    <property type="entry name" value="Tail_sheath"/>
</dbReference>
<evidence type="ECO:0000313" key="6">
    <source>
        <dbReference type="Proteomes" id="UP000664702"/>
    </source>
</evidence>
<protein>
    <recommendedName>
        <fullName evidence="7">Phage tail sheath gpL-like</fullName>
    </recommendedName>
</protein>
<evidence type="ECO:0000256" key="1">
    <source>
        <dbReference type="ARBA" id="ARBA00008005"/>
    </source>
</evidence>
<reference evidence="5 6" key="2">
    <citation type="journal article" date="2022" name="Int. J. Syst. Evol. Microbiol.">
        <title>Strains of Bradyrhizobium barranii sp. nov. associated with legumes native to Canada are symbionts of soybeans and belong to different subspecies (subsp. barranii subsp. nov. and subsp. apii subsp. nov.) and symbiovars (sv. glycinearum and sv. septentrionale).</title>
        <authorList>
            <person name="Bromfield E.S.P."/>
            <person name="Cloutier S."/>
            <person name="Wasai-Hara S."/>
            <person name="Minamisawa K."/>
        </authorList>
    </citation>
    <scope>NUCLEOTIDE SEQUENCE [LARGE SCALE GENOMIC DNA]</scope>
    <source>
        <strain evidence="5 6">144S4</strain>
    </source>
</reference>
<name>A0A939MLJ5_9BRAD</name>
<feature type="domain" description="Tail sheath protein C-terminal" evidence="3">
    <location>
        <begin position="382"/>
        <end position="494"/>
    </location>
</feature>
<dbReference type="RefSeq" id="WP_208088776.1">
    <property type="nucleotide sequence ID" value="NZ_CP086136.1"/>
</dbReference>
<feature type="domain" description="Tail sheath protein subtilisin-like" evidence="2">
    <location>
        <begin position="208"/>
        <end position="357"/>
    </location>
</feature>
<dbReference type="EMBL" id="JAGEMI010000001">
    <property type="protein sequence ID" value="MBO1868217.1"/>
    <property type="molecule type" value="Genomic_DNA"/>
</dbReference>
<organism evidence="4">
    <name type="scientific">Bradyrhizobium barranii subsp. barranii</name>
    <dbReference type="NCBI Taxonomy" id="2823807"/>
    <lineage>
        <taxon>Bacteria</taxon>
        <taxon>Pseudomonadati</taxon>
        <taxon>Pseudomonadota</taxon>
        <taxon>Alphaproteobacteria</taxon>
        <taxon>Hyphomicrobiales</taxon>
        <taxon>Nitrobacteraceae</taxon>
        <taxon>Bradyrhizobium</taxon>
        <taxon>Bradyrhizobium barranii</taxon>
    </lineage>
</organism>
<evidence type="ECO:0000259" key="3">
    <source>
        <dbReference type="Pfam" id="PF17482"/>
    </source>
</evidence>
<evidence type="ECO:0008006" key="7">
    <source>
        <dbReference type="Google" id="ProtNLM"/>
    </source>
</evidence>
<dbReference type="InterPro" id="IPR020287">
    <property type="entry name" value="Tail_sheath_C"/>
</dbReference>
<dbReference type="Proteomes" id="UP000664702">
    <property type="component" value="Chromosome"/>
</dbReference>
<dbReference type="KEGG" id="bban:J4G43_046005"/>
<comment type="similarity">
    <text evidence="1">Belongs to the myoviridae tail sheath protein family.</text>
</comment>
<reference evidence="4" key="1">
    <citation type="submission" date="2021-03" db="EMBL/GenBank/DDBJ databases">
        <title>Whole Genome Sequence of Bradyrhizobium sp. Strain 144S4.</title>
        <authorList>
            <person name="Bromfield E.S.P."/>
            <person name="Cloutier S."/>
        </authorList>
    </citation>
    <scope>NUCLEOTIDE SEQUENCE [LARGE SCALE GENOMIC DNA]</scope>
    <source>
        <strain evidence="4">144S4</strain>
    </source>
</reference>
<sequence>MPISFNDIPANWRMPLYWVEVDPSKAGSLTQRQPALLVGYMLPAGVATVDVPVPIGSIAEAQQGAGLGSMLDAMAQVFFKNSASQEVWMLPIAEPTTGVAATGKISVTGAPTQAGTIYVYVAGRRVPVHMDAEDTMAIVAQSINDAIGADISMPVTAATVAADVTLTARHKGIEGNDITIAINYGGSLAGETMPAGLVIDIGTGQLAGGTGVPDLTAAISALGDEIYDYVAFPFTDSTSLDAIDMEYGFSDNGRWGWMRELYGHVFGARRGTYADLLQWGPNNNSGVISVMSMEPTMPSPPWDVASAYAAKAGRALINDPARPLQTLELTGILSPPKHQRFLLAECNALAGVGLATQGVGANNVPAIRRETTTYQKNLYDQPDDAYELVTTLATLSALLRRQKQAITSKYPRHKLADDGTRFGPGQAIVTPKIVKAELVAQYRQDEFEGLVENAKAFKDNLIVERDTTNPNRLNVLYPPDLINQLRIFAVLAQFRLQYDRGYDASVL</sequence>
<accession>A0A939MLJ5</accession>